<dbReference type="InterPro" id="IPR004821">
    <property type="entry name" value="Cyt_trans-like"/>
</dbReference>
<dbReference type="EC" id="2.7.7.3" evidence="9"/>
<gene>
    <name evidence="9 11" type="primary">coaD</name>
    <name evidence="11" type="ORF">NCTC13093_00422</name>
</gene>
<dbReference type="SUPFAM" id="SSF52374">
    <property type="entry name" value="Nucleotidylyl transferase"/>
    <property type="match status" value="1"/>
</dbReference>
<feature type="binding site" evidence="9">
    <location>
        <position position="42"/>
    </location>
    <ligand>
        <name>substrate</name>
    </ligand>
</feature>
<dbReference type="PANTHER" id="PTHR21342:SF1">
    <property type="entry name" value="PHOSPHOPANTETHEINE ADENYLYLTRANSFERASE"/>
    <property type="match status" value="1"/>
</dbReference>
<dbReference type="RefSeq" id="WP_113743247.1">
    <property type="nucleotide sequence ID" value="NZ_UAPU01000007.1"/>
</dbReference>
<evidence type="ECO:0000256" key="7">
    <source>
        <dbReference type="ARBA" id="ARBA00022993"/>
    </source>
</evidence>
<dbReference type="Gene3D" id="3.40.50.620">
    <property type="entry name" value="HUPs"/>
    <property type="match status" value="1"/>
</dbReference>
<comment type="catalytic activity">
    <reaction evidence="8 9">
        <text>(R)-4'-phosphopantetheine + ATP + H(+) = 3'-dephospho-CoA + diphosphate</text>
        <dbReference type="Rhea" id="RHEA:19801"/>
        <dbReference type="ChEBI" id="CHEBI:15378"/>
        <dbReference type="ChEBI" id="CHEBI:30616"/>
        <dbReference type="ChEBI" id="CHEBI:33019"/>
        <dbReference type="ChEBI" id="CHEBI:57328"/>
        <dbReference type="ChEBI" id="CHEBI:61723"/>
        <dbReference type="EC" id="2.7.7.3"/>
    </reaction>
</comment>
<evidence type="ECO:0000256" key="9">
    <source>
        <dbReference type="HAMAP-Rule" id="MF_00151"/>
    </source>
</evidence>
<feature type="binding site" evidence="9">
    <location>
        <begin position="89"/>
        <end position="91"/>
    </location>
    <ligand>
        <name>ATP</name>
        <dbReference type="ChEBI" id="CHEBI:30616"/>
    </ligand>
</feature>
<dbReference type="GO" id="GO:0004595">
    <property type="term" value="F:pantetheine-phosphate adenylyltransferase activity"/>
    <property type="evidence" value="ECO:0007669"/>
    <property type="project" value="UniProtKB-UniRule"/>
</dbReference>
<evidence type="ECO:0000256" key="3">
    <source>
        <dbReference type="ARBA" id="ARBA00022695"/>
    </source>
</evidence>
<feature type="site" description="Transition state stabilizer" evidence="9">
    <location>
        <position position="18"/>
    </location>
</feature>
<feature type="binding site" evidence="9">
    <location>
        <begin position="10"/>
        <end position="11"/>
    </location>
    <ligand>
        <name>ATP</name>
        <dbReference type="ChEBI" id="CHEBI:30616"/>
    </ligand>
</feature>
<dbReference type="CDD" id="cd02163">
    <property type="entry name" value="PPAT"/>
    <property type="match status" value="1"/>
</dbReference>
<evidence type="ECO:0000256" key="2">
    <source>
        <dbReference type="ARBA" id="ARBA00022679"/>
    </source>
</evidence>
<evidence type="ECO:0000259" key="10">
    <source>
        <dbReference type="Pfam" id="PF01467"/>
    </source>
</evidence>
<comment type="cofactor">
    <cofactor evidence="9">
        <name>Mg(2+)</name>
        <dbReference type="ChEBI" id="CHEBI:18420"/>
    </cofactor>
</comment>
<feature type="binding site" evidence="9">
    <location>
        <begin position="124"/>
        <end position="130"/>
    </location>
    <ligand>
        <name>ATP</name>
        <dbReference type="ChEBI" id="CHEBI:30616"/>
    </ligand>
</feature>
<sequence length="159" mass="17719">MERLAVFPGTFDPMTLGHLDIVKRASRIFDRVIVAVANSPSKKTLISLEDRVLMAIDACAGLRNVSVEGFSGLLIDFLKAQKADFLVRGVRTVADYDYEIQLTGMYRAMMPELEIVMLPTSGHVSYISSTLVREVLVHKGDIAHFVPEPVALHISRKYK</sequence>
<name>A0A2X0VS27_9GAMM</name>
<comment type="similarity">
    <text evidence="9">Belongs to the bacterial CoaD family.</text>
</comment>
<dbReference type="InterPro" id="IPR001980">
    <property type="entry name" value="PPAT"/>
</dbReference>
<keyword evidence="1 9" id="KW-0963">Cytoplasm</keyword>
<keyword evidence="3 9" id="KW-0548">Nucleotidyltransferase</keyword>
<comment type="function">
    <text evidence="9">Reversibly transfers an adenylyl group from ATP to 4'-phosphopantetheine, yielding dephospho-CoA (dPCoA) and pyrophosphate.</text>
</comment>
<evidence type="ECO:0000256" key="6">
    <source>
        <dbReference type="ARBA" id="ARBA00022842"/>
    </source>
</evidence>
<keyword evidence="5 9" id="KW-0067">ATP-binding</keyword>
<dbReference type="NCBIfam" id="TIGR01510">
    <property type="entry name" value="coaD_prev_kdtB"/>
    <property type="match status" value="1"/>
</dbReference>
<feature type="binding site" evidence="9">
    <location>
        <position position="18"/>
    </location>
    <ligand>
        <name>ATP</name>
        <dbReference type="ChEBI" id="CHEBI:30616"/>
    </ligand>
</feature>
<dbReference type="InterPro" id="IPR014729">
    <property type="entry name" value="Rossmann-like_a/b/a_fold"/>
</dbReference>
<comment type="pathway">
    <text evidence="9">Cofactor biosynthesis; coenzyme A biosynthesis; CoA from (R)-pantothenate: step 4/5.</text>
</comment>
<evidence type="ECO:0000313" key="11">
    <source>
        <dbReference type="EMBL" id="SPT69059.1"/>
    </source>
</evidence>
<keyword evidence="4 9" id="KW-0547">Nucleotide-binding</keyword>
<keyword evidence="7 9" id="KW-0173">Coenzyme A biosynthesis</keyword>
<feature type="binding site" evidence="9">
    <location>
        <position position="99"/>
    </location>
    <ligand>
        <name>ATP</name>
        <dbReference type="ChEBI" id="CHEBI:30616"/>
    </ligand>
</feature>
<accession>A0A2X0VS27</accession>
<dbReference type="Pfam" id="PF01467">
    <property type="entry name" value="CTP_transf_like"/>
    <property type="match status" value="1"/>
</dbReference>
<proteinExistence type="inferred from homology"/>
<feature type="binding site" evidence="9">
    <location>
        <position position="74"/>
    </location>
    <ligand>
        <name>substrate</name>
    </ligand>
</feature>
<feature type="domain" description="Cytidyltransferase-like" evidence="10">
    <location>
        <begin position="6"/>
        <end position="134"/>
    </location>
</feature>
<comment type="subunit">
    <text evidence="9">Homohexamer.</text>
</comment>
<dbReference type="PRINTS" id="PR01020">
    <property type="entry name" value="LPSBIOSNTHSS"/>
</dbReference>
<dbReference type="OrthoDB" id="9806661at2"/>
<dbReference type="GO" id="GO:0015937">
    <property type="term" value="P:coenzyme A biosynthetic process"/>
    <property type="evidence" value="ECO:0007669"/>
    <property type="project" value="UniProtKB-UniRule"/>
</dbReference>
<keyword evidence="12" id="KW-1185">Reference proteome</keyword>
<evidence type="ECO:0000256" key="8">
    <source>
        <dbReference type="ARBA" id="ARBA00029346"/>
    </source>
</evidence>
<protein>
    <recommendedName>
        <fullName evidence="9">Phosphopantetheine adenylyltransferase</fullName>
        <ecNumber evidence="9">2.7.7.3</ecNumber>
    </recommendedName>
    <alternativeName>
        <fullName evidence="9">Dephospho-CoA pyrophosphorylase</fullName>
    </alternativeName>
    <alternativeName>
        <fullName evidence="9">Pantetheine-phosphate adenylyltransferase</fullName>
        <shortName evidence="9">PPAT</shortName>
    </alternativeName>
</protein>
<feature type="binding site" evidence="9">
    <location>
        <position position="10"/>
    </location>
    <ligand>
        <name>substrate</name>
    </ligand>
</feature>
<keyword evidence="2 9" id="KW-0808">Transferase</keyword>
<evidence type="ECO:0000256" key="1">
    <source>
        <dbReference type="ARBA" id="ARBA00022490"/>
    </source>
</evidence>
<dbReference type="GO" id="GO:0005524">
    <property type="term" value="F:ATP binding"/>
    <property type="evidence" value="ECO:0007669"/>
    <property type="project" value="UniProtKB-KW"/>
</dbReference>
<keyword evidence="6 9" id="KW-0460">Magnesium</keyword>
<dbReference type="GO" id="GO:0005737">
    <property type="term" value="C:cytoplasm"/>
    <property type="evidence" value="ECO:0007669"/>
    <property type="project" value="UniProtKB-SubCell"/>
</dbReference>
<dbReference type="EMBL" id="UAPV01000001">
    <property type="protein sequence ID" value="SPT69059.1"/>
    <property type="molecule type" value="Genomic_DNA"/>
</dbReference>
<evidence type="ECO:0000256" key="4">
    <source>
        <dbReference type="ARBA" id="ARBA00022741"/>
    </source>
</evidence>
<comment type="subcellular location">
    <subcellularLocation>
        <location evidence="9">Cytoplasm</location>
    </subcellularLocation>
</comment>
<dbReference type="Proteomes" id="UP000250086">
    <property type="component" value="Unassembled WGS sequence"/>
</dbReference>
<reference evidence="11 12" key="1">
    <citation type="submission" date="2018-06" db="EMBL/GenBank/DDBJ databases">
        <authorList>
            <consortium name="Pathogen Informatics"/>
            <person name="Doyle S."/>
        </authorList>
    </citation>
    <scope>NUCLEOTIDE SEQUENCE [LARGE SCALE GENOMIC DNA]</scope>
    <source>
        <strain evidence="11 12">NCTC13093</strain>
    </source>
</reference>
<feature type="binding site" evidence="9">
    <location>
        <position position="88"/>
    </location>
    <ligand>
        <name>substrate</name>
    </ligand>
</feature>
<evidence type="ECO:0000313" key="12">
    <source>
        <dbReference type="Proteomes" id="UP000250086"/>
    </source>
</evidence>
<dbReference type="AlphaFoldDB" id="A0A2X0VS27"/>
<organism evidence="11 12">
    <name type="scientific">Anaerobiospirillum thomasii</name>
    <dbReference type="NCBI Taxonomy" id="179995"/>
    <lineage>
        <taxon>Bacteria</taxon>
        <taxon>Pseudomonadati</taxon>
        <taxon>Pseudomonadota</taxon>
        <taxon>Gammaproteobacteria</taxon>
        <taxon>Aeromonadales</taxon>
        <taxon>Succinivibrionaceae</taxon>
        <taxon>Anaerobiospirillum</taxon>
    </lineage>
</organism>
<dbReference type="NCBIfam" id="TIGR00125">
    <property type="entry name" value="cyt_tran_rel"/>
    <property type="match status" value="1"/>
</dbReference>
<evidence type="ECO:0000256" key="5">
    <source>
        <dbReference type="ARBA" id="ARBA00022840"/>
    </source>
</evidence>
<dbReference type="PANTHER" id="PTHR21342">
    <property type="entry name" value="PHOSPHOPANTETHEINE ADENYLYLTRANSFERASE"/>
    <property type="match status" value="1"/>
</dbReference>
<dbReference type="HAMAP" id="MF_00151">
    <property type="entry name" value="PPAT_bact"/>
    <property type="match status" value="1"/>
</dbReference>
<dbReference type="UniPathway" id="UPA00241">
    <property type="reaction ID" value="UER00355"/>
</dbReference>